<dbReference type="InterPro" id="IPR019734">
    <property type="entry name" value="TPR_rpt"/>
</dbReference>
<feature type="repeat" description="TPR" evidence="1">
    <location>
        <begin position="813"/>
        <end position="846"/>
    </location>
</feature>
<dbReference type="SMART" id="SM00028">
    <property type="entry name" value="TPR"/>
    <property type="match status" value="4"/>
</dbReference>
<comment type="caution">
    <text evidence="3">The sequence shown here is derived from an EMBL/GenBank/DDBJ whole genome shotgun (WGS) entry which is preliminary data.</text>
</comment>
<sequence>MAPRKYKPRAAAELTPEFRRLNNLVTKAYAEGKYEAAYNHALEAIKLNPEHFPMHGIISEILMKKNRLTDALSVLCVGVHSTREPTAWWYVINTLNEKGPNNKETRQRLQECYSMLLDIDRGDNKARLGRMYNYIKGGQTTRAKNECLHLLKLEPYNTDLLTHLAEFCFSLEEPAAALPMYENFVDHCLKNDRLEVTSLNWQLLDFYVDLLIQVERYEEALIRLKTAARWLLGRGHETFWDAQSDDREWDIEDEPRRLEISEFVQGEFDTSAYGAGLMVELRAKLGLIRLGIGPEHHQEALKHFDCLEPEDDSDDAYVREYPEIFREIGDALRESELYQQALQYYEALRTLPNEVDSRFCFDIAICYQALGRDSDVRLSIQSLKNTVRDAHFYIGLAKLYQAQGKAAEMWHLINQLRRMGKADMIRKAGLPLEKEGTLRPSTSGSSVSTSASPSARGSERRSVGPLSSKWNKKQQKDRERRVRDTIIKSRYEDALGLQAAVDAGDPDVAAEWLGYANELFEDFRSQPLFFPRDKSTKFTGFNKWKRVVTLPDGENLVEPEEKDDDVPNYYRNISFDEWLDLLMRLALHYAKNEIGEGCWEVLNVTQSANIFAHEPARTQIVRNVALSCALILKDEQRLVEEARWFLKNFPFVSDGYRLFTAVSRYCRTDTSYYNSGPEQKFMLRQIKIMDFGLLPPEHRATFLFTDGDRVKTTEPTKNGNPHGLTEHDPAVLCLYGHMMFVAATYSSALTYYFRAYVIAPEDPIINLCIAISYVQMGYKRQSENRQYQIQQGLSFLFQYYDIRMKGNVALHMQEAEFNVGMMWHSLGLLHLALPAYERALQLSERVQAEKLNDGDVYGGIKEDFAAEAAYAIQTILVVGGDAEGARRITEQWLVL</sequence>
<evidence type="ECO:0000313" key="3">
    <source>
        <dbReference type="EMBL" id="KAF2433705.1"/>
    </source>
</evidence>
<dbReference type="OrthoDB" id="9991317at2759"/>
<dbReference type="AlphaFoldDB" id="A0A9P4NWM4"/>
<dbReference type="GO" id="GO:0000127">
    <property type="term" value="C:transcription factor TFIIIC complex"/>
    <property type="evidence" value="ECO:0007669"/>
    <property type="project" value="TreeGrafter"/>
</dbReference>
<feature type="compositionally biased region" description="Low complexity" evidence="2">
    <location>
        <begin position="439"/>
        <end position="456"/>
    </location>
</feature>
<reference evidence="3" key="1">
    <citation type="journal article" date="2020" name="Stud. Mycol.">
        <title>101 Dothideomycetes genomes: a test case for predicting lifestyles and emergence of pathogens.</title>
        <authorList>
            <person name="Haridas S."/>
            <person name="Albert R."/>
            <person name="Binder M."/>
            <person name="Bloem J."/>
            <person name="Labutti K."/>
            <person name="Salamov A."/>
            <person name="Andreopoulos B."/>
            <person name="Baker S."/>
            <person name="Barry K."/>
            <person name="Bills G."/>
            <person name="Bluhm B."/>
            <person name="Cannon C."/>
            <person name="Castanera R."/>
            <person name="Culley D."/>
            <person name="Daum C."/>
            <person name="Ezra D."/>
            <person name="Gonzalez J."/>
            <person name="Henrissat B."/>
            <person name="Kuo A."/>
            <person name="Liang C."/>
            <person name="Lipzen A."/>
            <person name="Lutzoni F."/>
            <person name="Magnuson J."/>
            <person name="Mondo S."/>
            <person name="Nolan M."/>
            <person name="Ohm R."/>
            <person name="Pangilinan J."/>
            <person name="Park H.-J."/>
            <person name="Ramirez L."/>
            <person name="Alfaro M."/>
            <person name="Sun H."/>
            <person name="Tritt A."/>
            <person name="Yoshinaga Y."/>
            <person name="Zwiers L.-H."/>
            <person name="Turgeon B."/>
            <person name="Goodwin S."/>
            <person name="Spatafora J."/>
            <person name="Crous P."/>
            <person name="Grigoriev I."/>
        </authorList>
    </citation>
    <scope>NUCLEOTIDE SEQUENCE</scope>
    <source>
        <strain evidence="3">CBS 130266</strain>
    </source>
</reference>
<feature type="region of interest" description="Disordered" evidence="2">
    <location>
        <begin position="433"/>
        <end position="483"/>
    </location>
</feature>
<accession>A0A9P4NWM4</accession>
<organism evidence="3 4">
    <name type="scientific">Tothia fuscella</name>
    <dbReference type="NCBI Taxonomy" id="1048955"/>
    <lineage>
        <taxon>Eukaryota</taxon>
        <taxon>Fungi</taxon>
        <taxon>Dikarya</taxon>
        <taxon>Ascomycota</taxon>
        <taxon>Pezizomycotina</taxon>
        <taxon>Dothideomycetes</taxon>
        <taxon>Pleosporomycetidae</taxon>
        <taxon>Venturiales</taxon>
        <taxon>Cylindrosympodiaceae</taxon>
        <taxon>Tothia</taxon>
    </lineage>
</organism>
<evidence type="ECO:0000256" key="1">
    <source>
        <dbReference type="PROSITE-ProRule" id="PRU00339"/>
    </source>
</evidence>
<dbReference type="PROSITE" id="PS50005">
    <property type="entry name" value="TPR"/>
    <property type="match status" value="1"/>
</dbReference>
<evidence type="ECO:0000313" key="4">
    <source>
        <dbReference type="Proteomes" id="UP000800235"/>
    </source>
</evidence>
<dbReference type="PANTHER" id="PTHR23082">
    <property type="entry name" value="TRANSCRIPTION INITIATION FACTOR IIIC TFIIIC , POLYPEPTIDE 3-RELATED"/>
    <property type="match status" value="1"/>
</dbReference>
<feature type="compositionally biased region" description="Basic and acidic residues" evidence="2">
    <location>
        <begin position="474"/>
        <end position="483"/>
    </location>
</feature>
<dbReference type="InterPro" id="IPR011990">
    <property type="entry name" value="TPR-like_helical_dom_sf"/>
</dbReference>
<dbReference type="InterPro" id="IPR039340">
    <property type="entry name" value="Tfc4/TFIIIC-102/Sfc4"/>
</dbReference>
<keyword evidence="1" id="KW-0802">TPR repeat</keyword>
<evidence type="ECO:0000256" key="2">
    <source>
        <dbReference type="SAM" id="MobiDB-lite"/>
    </source>
</evidence>
<dbReference type="EMBL" id="MU007019">
    <property type="protein sequence ID" value="KAF2433705.1"/>
    <property type="molecule type" value="Genomic_DNA"/>
</dbReference>
<dbReference type="SUPFAM" id="SSF48452">
    <property type="entry name" value="TPR-like"/>
    <property type="match status" value="3"/>
</dbReference>
<gene>
    <name evidence="3" type="ORF">EJ08DRAFT_583062</name>
</gene>
<name>A0A9P4NWM4_9PEZI</name>
<dbReference type="PANTHER" id="PTHR23082:SF0">
    <property type="entry name" value="GENERAL TRANSCRIPTION FACTOR 3C POLYPEPTIDE 3"/>
    <property type="match status" value="1"/>
</dbReference>
<protein>
    <submittedName>
        <fullName evidence="3">TPR-like protein</fullName>
    </submittedName>
</protein>
<dbReference type="GO" id="GO:0006383">
    <property type="term" value="P:transcription by RNA polymerase III"/>
    <property type="evidence" value="ECO:0007669"/>
    <property type="project" value="InterPro"/>
</dbReference>
<keyword evidence="4" id="KW-1185">Reference proteome</keyword>
<proteinExistence type="predicted"/>
<dbReference type="Gene3D" id="1.25.40.10">
    <property type="entry name" value="Tetratricopeptide repeat domain"/>
    <property type="match status" value="3"/>
</dbReference>
<dbReference type="Proteomes" id="UP000800235">
    <property type="component" value="Unassembled WGS sequence"/>
</dbReference>